<dbReference type="GO" id="GO:0000785">
    <property type="term" value="C:chromatin"/>
    <property type="evidence" value="ECO:0007669"/>
    <property type="project" value="UniProtKB-ARBA"/>
</dbReference>
<dbReference type="PROSITE" id="PS50157">
    <property type="entry name" value="ZINC_FINGER_C2H2_2"/>
    <property type="match status" value="7"/>
</dbReference>
<evidence type="ECO:0000259" key="10">
    <source>
        <dbReference type="PROSITE" id="PS50157"/>
    </source>
</evidence>
<dbReference type="SUPFAM" id="SSF57667">
    <property type="entry name" value="beta-beta-alpha zinc fingers"/>
    <property type="match status" value="4"/>
</dbReference>
<dbReference type="FunFam" id="3.30.160.60:FF:000690">
    <property type="entry name" value="Zinc finger protein 354C"/>
    <property type="match status" value="1"/>
</dbReference>
<dbReference type="GO" id="GO:0003700">
    <property type="term" value="F:DNA-binding transcription factor activity"/>
    <property type="evidence" value="ECO:0007669"/>
    <property type="project" value="TreeGrafter"/>
</dbReference>
<feature type="domain" description="C2H2-type" evidence="10">
    <location>
        <begin position="144"/>
        <end position="171"/>
    </location>
</feature>
<accession>A0A9Q0SA64</accession>
<dbReference type="AlphaFoldDB" id="A0A9Q0SA64"/>
<keyword evidence="4" id="KW-0677">Repeat</keyword>
<keyword evidence="3" id="KW-0479">Metal-binding</keyword>
<comment type="subcellular location">
    <subcellularLocation>
        <location evidence="1">Nucleus</location>
    </subcellularLocation>
</comment>
<dbReference type="Proteomes" id="UP001151699">
    <property type="component" value="Chromosome A"/>
</dbReference>
<dbReference type="InterPro" id="IPR013087">
    <property type="entry name" value="Znf_C2H2_type"/>
</dbReference>
<dbReference type="FunFam" id="3.30.160.60:FF:001498">
    <property type="entry name" value="Zinc finger protein 404"/>
    <property type="match status" value="1"/>
</dbReference>
<evidence type="ECO:0000313" key="11">
    <source>
        <dbReference type="EMBL" id="KAJ6649180.1"/>
    </source>
</evidence>
<dbReference type="FunFam" id="3.30.160.60:FF:000145">
    <property type="entry name" value="Zinc finger protein 574"/>
    <property type="match status" value="1"/>
</dbReference>
<evidence type="ECO:0000256" key="4">
    <source>
        <dbReference type="ARBA" id="ARBA00022737"/>
    </source>
</evidence>
<evidence type="ECO:0000256" key="6">
    <source>
        <dbReference type="ARBA" id="ARBA00022833"/>
    </source>
</evidence>
<feature type="domain" description="C2H2-type" evidence="10">
    <location>
        <begin position="255"/>
        <end position="285"/>
    </location>
</feature>
<dbReference type="FunFam" id="3.30.160.60:FF:000100">
    <property type="entry name" value="Zinc finger 45-like"/>
    <property type="match status" value="2"/>
</dbReference>
<organism evidence="11 12">
    <name type="scientific">Pseudolycoriella hygida</name>
    <dbReference type="NCBI Taxonomy" id="35572"/>
    <lineage>
        <taxon>Eukaryota</taxon>
        <taxon>Metazoa</taxon>
        <taxon>Ecdysozoa</taxon>
        <taxon>Arthropoda</taxon>
        <taxon>Hexapoda</taxon>
        <taxon>Insecta</taxon>
        <taxon>Pterygota</taxon>
        <taxon>Neoptera</taxon>
        <taxon>Endopterygota</taxon>
        <taxon>Diptera</taxon>
        <taxon>Nematocera</taxon>
        <taxon>Sciaroidea</taxon>
        <taxon>Sciaridae</taxon>
        <taxon>Pseudolycoriella</taxon>
    </lineage>
</organism>
<comment type="caution">
    <text evidence="11">The sequence shown here is derived from an EMBL/GenBank/DDBJ whole genome shotgun (WGS) entry which is preliminary data.</text>
</comment>
<evidence type="ECO:0000256" key="1">
    <source>
        <dbReference type="ARBA" id="ARBA00004123"/>
    </source>
</evidence>
<keyword evidence="8" id="KW-0539">Nucleus</keyword>
<dbReference type="InterPro" id="IPR036236">
    <property type="entry name" value="Znf_C2H2_sf"/>
</dbReference>
<comment type="similarity">
    <text evidence="2">Belongs to the krueppel C2H2-type zinc-finger protein family.</text>
</comment>
<evidence type="ECO:0000256" key="3">
    <source>
        <dbReference type="ARBA" id="ARBA00022723"/>
    </source>
</evidence>
<dbReference type="Pfam" id="PF00096">
    <property type="entry name" value="zf-C2H2"/>
    <property type="match status" value="6"/>
</dbReference>
<sequence length="358" mass="40663">SYSFYEHIDTHLEPKSDSYSEDYDVSIWEPICQLDIEGDTDDDGDDNSIGTGSNGALVTLPQGPGRGRRPVIDNRQLENTQSTALCFFQCDICDNSFPFSGDLAIHVRSHTSDNPFRCKICRKNFPHVASLSTHIRIHSGETPYKCDICSKGFRQSSSLAVHKRGHYKKPYQCDKCNKGFTNPDDLASHISGHDKDDEFPCSYCKKRFTKSHLLEKHLQVHTDKYHYECAICGKAFETSKELTQHLKYHTGEKPFKCILCRKTYTSTGSLKTHVEKCVQQKKERPCPICGERTNNAEFLIQHINDFHPIPLGPLECCVCHKTCDNLLELCNHYLEHTVVFTNDSYIAVVNISSNGLIM</sequence>
<feature type="domain" description="C2H2-type" evidence="10">
    <location>
        <begin position="88"/>
        <end position="115"/>
    </location>
</feature>
<evidence type="ECO:0000256" key="8">
    <source>
        <dbReference type="ARBA" id="ARBA00023242"/>
    </source>
</evidence>
<protein>
    <submittedName>
        <fullName evidence="11">Zinc finger protein</fullName>
    </submittedName>
</protein>
<keyword evidence="5 9" id="KW-0863">Zinc-finger</keyword>
<dbReference type="GO" id="GO:0005634">
    <property type="term" value="C:nucleus"/>
    <property type="evidence" value="ECO:0007669"/>
    <property type="project" value="UniProtKB-SubCell"/>
</dbReference>
<feature type="domain" description="C2H2-type" evidence="10">
    <location>
        <begin position="171"/>
        <end position="198"/>
    </location>
</feature>
<dbReference type="EMBL" id="WJQU01000001">
    <property type="protein sequence ID" value="KAJ6649180.1"/>
    <property type="molecule type" value="Genomic_DNA"/>
</dbReference>
<feature type="domain" description="C2H2-type" evidence="10">
    <location>
        <begin position="116"/>
        <end position="143"/>
    </location>
</feature>
<dbReference type="PANTHER" id="PTHR24390">
    <property type="entry name" value="ZINC FINGER PROTEIN"/>
    <property type="match status" value="1"/>
</dbReference>
<keyword evidence="12" id="KW-1185">Reference proteome</keyword>
<keyword evidence="6" id="KW-0862">Zinc</keyword>
<proteinExistence type="inferred from homology"/>
<evidence type="ECO:0000256" key="5">
    <source>
        <dbReference type="ARBA" id="ARBA00022771"/>
    </source>
</evidence>
<dbReference type="GO" id="GO:0008270">
    <property type="term" value="F:zinc ion binding"/>
    <property type="evidence" value="ECO:0007669"/>
    <property type="project" value="UniProtKB-KW"/>
</dbReference>
<dbReference type="GO" id="GO:0003682">
    <property type="term" value="F:chromatin binding"/>
    <property type="evidence" value="ECO:0007669"/>
    <property type="project" value="UniProtKB-ARBA"/>
</dbReference>
<evidence type="ECO:0000313" key="12">
    <source>
        <dbReference type="Proteomes" id="UP001151699"/>
    </source>
</evidence>
<dbReference type="PANTHER" id="PTHR24390:SF159">
    <property type="entry name" value="GROWTH FACTOR INDEPENDENT 1 TRANSCRIPTIONAL REPRESSOR"/>
    <property type="match status" value="1"/>
</dbReference>
<dbReference type="FunFam" id="3.30.160.60:FF:002343">
    <property type="entry name" value="Zinc finger protein 33A"/>
    <property type="match status" value="1"/>
</dbReference>
<dbReference type="GO" id="GO:0040029">
    <property type="term" value="P:epigenetic regulation of gene expression"/>
    <property type="evidence" value="ECO:0007669"/>
    <property type="project" value="UniProtKB-ARBA"/>
</dbReference>
<keyword evidence="7" id="KW-0238">DNA-binding</keyword>
<dbReference type="Gene3D" id="3.30.160.60">
    <property type="entry name" value="Classic Zinc Finger"/>
    <property type="match status" value="7"/>
</dbReference>
<feature type="domain" description="C2H2-type" evidence="10">
    <location>
        <begin position="227"/>
        <end position="254"/>
    </location>
</feature>
<gene>
    <name evidence="11" type="primary">ZFP2_0</name>
    <name evidence="11" type="ORF">Bhyg_04414</name>
</gene>
<feature type="non-terminal residue" evidence="11">
    <location>
        <position position="1"/>
    </location>
</feature>
<evidence type="ECO:0000256" key="9">
    <source>
        <dbReference type="PROSITE-ProRule" id="PRU00042"/>
    </source>
</evidence>
<name>A0A9Q0SA64_9DIPT</name>
<evidence type="ECO:0000256" key="7">
    <source>
        <dbReference type="ARBA" id="ARBA00023125"/>
    </source>
</evidence>
<reference evidence="11" key="1">
    <citation type="submission" date="2022-07" db="EMBL/GenBank/DDBJ databases">
        <authorList>
            <person name="Trinca V."/>
            <person name="Uliana J.V.C."/>
            <person name="Torres T.T."/>
            <person name="Ward R.J."/>
            <person name="Monesi N."/>
        </authorList>
    </citation>
    <scope>NUCLEOTIDE SEQUENCE</scope>
    <source>
        <strain evidence="11">HSMRA1968</strain>
        <tissue evidence="11">Whole embryos</tissue>
    </source>
</reference>
<dbReference type="PROSITE" id="PS00028">
    <property type="entry name" value="ZINC_FINGER_C2H2_1"/>
    <property type="match status" value="5"/>
</dbReference>
<feature type="domain" description="C2H2-type" evidence="10">
    <location>
        <begin position="199"/>
        <end position="226"/>
    </location>
</feature>
<dbReference type="SMART" id="SM00355">
    <property type="entry name" value="ZnF_C2H2"/>
    <property type="match status" value="9"/>
</dbReference>
<dbReference type="GO" id="GO:0006357">
    <property type="term" value="P:regulation of transcription by RNA polymerase II"/>
    <property type="evidence" value="ECO:0007669"/>
    <property type="project" value="TreeGrafter"/>
</dbReference>
<evidence type="ECO:0000256" key="2">
    <source>
        <dbReference type="ARBA" id="ARBA00006991"/>
    </source>
</evidence>
<dbReference type="GO" id="GO:0000978">
    <property type="term" value="F:RNA polymerase II cis-regulatory region sequence-specific DNA binding"/>
    <property type="evidence" value="ECO:0007669"/>
    <property type="project" value="TreeGrafter"/>
</dbReference>
<dbReference type="OrthoDB" id="1095242at2759"/>